<gene>
    <name evidence="6" type="ORF">SAMN02745124_00953</name>
</gene>
<evidence type="ECO:0000313" key="6">
    <source>
        <dbReference type="EMBL" id="SHH56913.1"/>
    </source>
</evidence>
<feature type="region of interest" description="Disordered" evidence="4">
    <location>
        <begin position="462"/>
        <end position="514"/>
    </location>
</feature>
<feature type="compositionally biased region" description="Low complexity" evidence="4">
    <location>
        <begin position="462"/>
        <end position="474"/>
    </location>
</feature>
<dbReference type="InterPro" id="IPR038610">
    <property type="entry name" value="FliK-like_C_sf"/>
</dbReference>
<keyword evidence="6" id="KW-0282">Flagellum</keyword>
<feature type="region of interest" description="Disordered" evidence="4">
    <location>
        <begin position="1"/>
        <end position="105"/>
    </location>
</feature>
<dbReference type="Pfam" id="PF02120">
    <property type="entry name" value="Flg_hook"/>
    <property type="match status" value="1"/>
</dbReference>
<keyword evidence="6" id="KW-0969">Cilium</keyword>
<dbReference type="CDD" id="cd17470">
    <property type="entry name" value="T3SS_Flik_C"/>
    <property type="match status" value="1"/>
</dbReference>
<feature type="compositionally biased region" description="Low complexity" evidence="4">
    <location>
        <begin position="301"/>
        <end position="316"/>
    </location>
</feature>
<comment type="similarity">
    <text evidence="2">Belongs to the FliK family.</text>
</comment>
<feature type="compositionally biased region" description="Polar residues" evidence="4">
    <location>
        <begin position="27"/>
        <end position="43"/>
    </location>
</feature>
<comment type="function">
    <text evidence="1">Controls the length of the flagellar hook.</text>
</comment>
<reference evidence="6 7" key="1">
    <citation type="submission" date="2016-11" db="EMBL/GenBank/DDBJ databases">
        <authorList>
            <person name="Jaros S."/>
            <person name="Januszkiewicz K."/>
            <person name="Wedrychowicz H."/>
        </authorList>
    </citation>
    <scope>NUCLEOTIDE SEQUENCE [LARGE SCALE GENOMIC DNA]</scope>
    <source>
        <strain evidence="6 7">DSM 9705</strain>
    </source>
</reference>
<dbReference type="RefSeq" id="WP_073373743.1">
    <property type="nucleotide sequence ID" value="NZ_FQXS01000004.1"/>
</dbReference>
<accession>A0A1M5U2M2</accession>
<evidence type="ECO:0000256" key="2">
    <source>
        <dbReference type="ARBA" id="ARBA00009149"/>
    </source>
</evidence>
<feature type="compositionally biased region" description="Polar residues" evidence="4">
    <location>
        <begin position="505"/>
        <end position="514"/>
    </location>
</feature>
<protein>
    <submittedName>
        <fullName evidence="6">Flagellar hook-length control protein FliK</fullName>
    </submittedName>
</protein>
<dbReference type="PRINTS" id="PR01007">
    <property type="entry name" value="FLGHOOKFLIK"/>
</dbReference>
<evidence type="ECO:0000256" key="1">
    <source>
        <dbReference type="ARBA" id="ARBA00003944"/>
    </source>
</evidence>
<dbReference type="STRING" id="1121409.SAMN02745124_00953"/>
<dbReference type="GO" id="GO:0009424">
    <property type="term" value="C:bacterial-type flagellum hook"/>
    <property type="evidence" value="ECO:0007669"/>
    <property type="project" value="InterPro"/>
</dbReference>
<keyword evidence="7" id="KW-1185">Reference proteome</keyword>
<dbReference type="InterPro" id="IPR001635">
    <property type="entry name" value="Flag_hook_Flik"/>
</dbReference>
<evidence type="ECO:0000313" key="7">
    <source>
        <dbReference type="Proteomes" id="UP000184139"/>
    </source>
</evidence>
<evidence type="ECO:0000256" key="4">
    <source>
        <dbReference type="SAM" id="MobiDB-lite"/>
    </source>
</evidence>
<dbReference type="Proteomes" id="UP000184139">
    <property type="component" value="Unassembled WGS sequence"/>
</dbReference>
<evidence type="ECO:0000259" key="5">
    <source>
        <dbReference type="Pfam" id="PF02120"/>
    </source>
</evidence>
<evidence type="ECO:0000256" key="3">
    <source>
        <dbReference type="ARBA" id="ARBA00022795"/>
    </source>
</evidence>
<feature type="region of interest" description="Disordered" evidence="4">
    <location>
        <begin position="295"/>
        <end position="316"/>
    </location>
</feature>
<keyword evidence="3" id="KW-1005">Bacterial flagellum biogenesis</keyword>
<proteinExistence type="inferred from homology"/>
<name>A0A1M5U2M2_9BACT</name>
<organism evidence="6 7">
    <name type="scientific">Desulfofustis glycolicus DSM 9705</name>
    <dbReference type="NCBI Taxonomy" id="1121409"/>
    <lineage>
        <taxon>Bacteria</taxon>
        <taxon>Pseudomonadati</taxon>
        <taxon>Thermodesulfobacteriota</taxon>
        <taxon>Desulfobulbia</taxon>
        <taxon>Desulfobulbales</taxon>
        <taxon>Desulfocapsaceae</taxon>
        <taxon>Desulfofustis</taxon>
    </lineage>
</organism>
<dbReference type="OrthoDB" id="5432827at2"/>
<dbReference type="AlphaFoldDB" id="A0A1M5U2M2"/>
<dbReference type="InterPro" id="IPR021136">
    <property type="entry name" value="Flagellar_hook_control-like_C"/>
</dbReference>
<dbReference type="EMBL" id="FQXS01000004">
    <property type="protein sequence ID" value="SHH56913.1"/>
    <property type="molecule type" value="Genomic_DNA"/>
</dbReference>
<dbReference type="GO" id="GO:0044780">
    <property type="term" value="P:bacterial-type flagellum assembly"/>
    <property type="evidence" value="ECO:0007669"/>
    <property type="project" value="InterPro"/>
</dbReference>
<sequence length="514" mass="53818">MDIIPTAPAPKLNAPSAKTTRGAAGTESGSGFDQTLKQAVSSEESVKQPPAKSEGNAEQQRDPAADQATTAATDKLPPQNSNERTGATAPEEAAAPPEPDDVSPAGVAASVEQQLLALLFGRSAQAAGSPQVPVSWQTPAGLMLNQALQSLTQAGTPIELVTGKNSALTVALEHGSNTMVPPATGRQMDALLAQLQALITGNNDQVTVTASFQSADRAALPGYLSGPLVDTLMAGTNGAANQQANLFTGLPGEQPPLTAEALLQKHSELPATSLRQENGGPELHSRLAVFQNNSAEQKNDQGGQQQPAQHQATAGQQTVTTLLPQADGSTTSHGFTAQFQEAATQQSAAASRLAGQATSLPAGQYVAENDVIGQIIQRFSLQTSLHTSKMNLKLHPAELGELKISLVVKEDSLKANIYAQTRQAQEIIEKHLPRLKTILEEQGLVVEDLLVTLESDFLEDSTSQQSQSFAQQMSEFERGQGGRGDNNLFHQSLEDLPAGAEPGPLQSSGVNLTV</sequence>
<dbReference type="Gene3D" id="3.30.750.140">
    <property type="match status" value="1"/>
</dbReference>
<keyword evidence="6" id="KW-0966">Cell projection</keyword>
<feature type="compositionally biased region" description="Low complexity" evidence="4">
    <location>
        <begin position="65"/>
        <end position="74"/>
    </location>
</feature>
<feature type="domain" description="Flagellar hook-length control protein-like C-terminal" evidence="5">
    <location>
        <begin position="386"/>
        <end position="455"/>
    </location>
</feature>